<gene>
    <name evidence="1" type="ORF">Nepgr_029940</name>
</gene>
<evidence type="ECO:0000313" key="2">
    <source>
        <dbReference type="Proteomes" id="UP001279734"/>
    </source>
</evidence>
<proteinExistence type="predicted"/>
<keyword evidence="2" id="KW-1185">Reference proteome</keyword>
<dbReference type="Proteomes" id="UP001279734">
    <property type="component" value="Unassembled WGS sequence"/>
</dbReference>
<comment type="caution">
    <text evidence="1">The sequence shown here is derived from an EMBL/GenBank/DDBJ whole genome shotgun (WGS) entry which is preliminary data.</text>
</comment>
<accession>A0AAD3TG92</accession>
<sequence>MTEGFLDAHCASLCKVHELGDSEVSASNSGCFTFKLSASVCPADRVTKCVPSSSLVVPHESPIRSHSKANILLCCVCW</sequence>
<evidence type="ECO:0000313" key="1">
    <source>
        <dbReference type="EMBL" id="GMH28097.1"/>
    </source>
</evidence>
<reference evidence="1" key="1">
    <citation type="submission" date="2023-05" db="EMBL/GenBank/DDBJ databases">
        <title>Nepenthes gracilis genome sequencing.</title>
        <authorList>
            <person name="Fukushima K."/>
        </authorList>
    </citation>
    <scope>NUCLEOTIDE SEQUENCE</scope>
    <source>
        <strain evidence="1">SING2019-196</strain>
    </source>
</reference>
<organism evidence="1 2">
    <name type="scientific">Nepenthes gracilis</name>
    <name type="common">Slender pitcher plant</name>
    <dbReference type="NCBI Taxonomy" id="150966"/>
    <lineage>
        <taxon>Eukaryota</taxon>
        <taxon>Viridiplantae</taxon>
        <taxon>Streptophyta</taxon>
        <taxon>Embryophyta</taxon>
        <taxon>Tracheophyta</taxon>
        <taxon>Spermatophyta</taxon>
        <taxon>Magnoliopsida</taxon>
        <taxon>eudicotyledons</taxon>
        <taxon>Gunneridae</taxon>
        <taxon>Pentapetalae</taxon>
        <taxon>Caryophyllales</taxon>
        <taxon>Nepenthaceae</taxon>
        <taxon>Nepenthes</taxon>
    </lineage>
</organism>
<dbReference type="AlphaFoldDB" id="A0AAD3TG92"/>
<protein>
    <submittedName>
        <fullName evidence="1">Uncharacterized protein</fullName>
    </submittedName>
</protein>
<name>A0AAD3TG92_NEPGR</name>
<dbReference type="EMBL" id="BSYO01000034">
    <property type="protein sequence ID" value="GMH28097.1"/>
    <property type="molecule type" value="Genomic_DNA"/>
</dbReference>